<dbReference type="PANTHER" id="PTHR43047:SF71">
    <property type="entry name" value="HISTIDINE KINASE CONTAINING CHEY-HOMOLOGOUS RECEIVER DOMAIN-RELATED"/>
    <property type="match status" value="1"/>
</dbReference>
<dbReference type="GO" id="GO:0000155">
    <property type="term" value="F:phosphorelay sensor kinase activity"/>
    <property type="evidence" value="ECO:0007669"/>
    <property type="project" value="InterPro"/>
</dbReference>
<reference evidence="6" key="1">
    <citation type="submission" date="2022-06" db="EMBL/GenBank/DDBJ databases">
        <title>Uncovering the hologenomic basis of an extraordinary plant invasion.</title>
        <authorList>
            <person name="Bieker V.C."/>
            <person name="Martin M.D."/>
            <person name="Gilbert T."/>
            <person name="Hodgins K."/>
            <person name="Battlay P."/>
            <person name="Petersen B."/>
            <person name="Wilson J."/>
        </authorList>
    </citation>
    <scope>NUCLEOTIDE SEQUENCE</scope>
    <source>
        <strain evidence="6">AA19_3_7</strain>
        <tissue evidence="6">Leaf</tissue>
    </source>
</reference>
<comment type="catalytic activity">
    <reaction evidence="1">
        <text>ATP + protein L-histidine = ADP + protein N-phospho-L-histidine.</text>
        <dbReference type="EC" id="2.7.13.3"/>
    </reaction>
</comment>
<keyword evidence="4" id="KW-0418">Kinase</keyword>
<keyword evidence="7" id="KW-1185">Reference proteome</keyword>
<dbReference type="InterPro" id="IPR003661">
    <property type="entry name" value="HisK_dim/P_dom"/>
</dbReference>
<dbReference type="EMBL" id="JAMZMK010008982">
    <property type="protein sequence ID" value="KAI7737619.1"/>
    <property type="molecule type" value="Genomic_DNA"/>
</dbReference>
<dbReference type="CDD" id="cd00082">
    <property type="entry name" value="HisKA"/>
    <property type="match status" value="1"/>
</dbReference>
<protein>
    <recommendedName>
        <fullName evidence="2">histidine kinase</fullName>
        <ecNumber evidence="2">2.7.13.3</ecNumber>
    </recommendedName>
</protein>
<dbReference type="Gene3D" id="1.10.287.130">
    <property type="match status" value="1"/>
</dbReference>
<dbReference type="Proteomes" id="UP001206925">
    <property type="component" value="Unassembled WGS sequence"/>
</dbReference>
<accession>A0AAD5GDL3</accession>
<comment type="caution">
    <text evidence="6">The sequence shown here is derived from an EMBL/GenBank/DDBJ whole genome shotgun (WGS) entry which is preliminary data.</text>
</comment>
<evidence type="ECO:0000313" key="6">
    <source>
        <dbReference type="EMBL" id="KAI7737619.1"/>
    </source>
</evidence>
<dbReference type="PANTHER" id="PTHR43047">
    <property type="entry name" value="TWO-COMPONENT HISTIDINE PROTEIN KINASE"/>
    <property type="match status" value="1"/>
</dbReference>
<dbReference type="InterPro" id="IPR036097">
    <property type="entry name" value="HisK_dim/P_sf"/>
</dbReference>
<dbReference type="AlphaFoldDB" id="A0AAD5GDL3"/>
<gene>
    <name evidence="6" type="ORF">M8C21_017053</name>
</gene>
<dbReference type="GO" id="GO:0005886">
    <property type="term" value="C:plasma membrane"/>
    <property type="evidence" value="ECO:0007669"/>
    <property type="project" value="TreeGrafter"/>
</dbReference>
<evidence type="ECO:0000256" key="3">
    <source>
        <dbReference type="ARBA" id="ARBA00022679"/>
    </source>
</evidence>
<evidence type="ECO:0000256" key="1">
    <source>
        <dbReference type="ARBA" id="ARBA00000085"/>
    </source>
</evidence>
<dbReference type="SUPFAM" id="SSF47384">
    <property type="entry name" value="Homodimeric domain of signal transducing histidine kinase"/>
    <property type="match status" value="1"/>
</dbReference>
<dbReference type="Pfam" id="PF00512">
    <property type="entry name" value="HisKA"/>
    <property type="match status" value="1"/>
</dbReference>
<dbReference type="GO" id="GO:0009927">
    <property type="term" value="F:histidine phosphotransfer kinase activity"/>
    <property type="evidence" value="ECO:0007669"/>
    <property type="project" value="TreeGrafter"/>
</dbReference>
<evidence type="ECO:0000313" key="7">
    <source>
        <dbReference type="Proteomes" id="UP001206925"/>
    </source>
</evidence>
<evidence type="ECO:0000256" key="4">
    <source>
        <dbReference type="ARBA" id="ARBA00022777"/>
    </source>
</evidence>
<organism evidence="6 7">
    <name type="scientific">Ambrosia artemisiifolia</name>
    <name type="common">Common ragweed</name>
    <dbReference type="NCBI Taxonomy" id="4212"/>
    <lineage>
        <taxon>Eukaryota</taxon>
        <taxon>Viridiplantae</taxon>
        <taxon>Streptophyta</taxon>
        <taxon>Embryophyta</taxon>
        <taxon>Tracheophyta</taxon>
        <taxon>Spermatophyta</taxon>
        <taxon>Magnoliopsida</taxon>
        <taxon>eudicotyledons</taxon>
        <taxon>Gunneridae</taxon>
        <taxon>Pentapetalae</taxon>
        <taxon>asterids</taxon>
        <taxon>campanulids</taxon>
        <taxon>Asterales</taxon>
        <taxon>Asteraceae</taxon>
        <taxon>Asteroideae</taxon>
        <taxon>Heliantheae alliance</taxon>
        <taxon>Heliantheae</taxon>
        <taxon>Ambrosia</taxon>
    </lineage>
</organism>
<keyword evidence="3" id="KW-0808">Transferase</keyword>
<evidence type="ECO:0000256" key="2">
    <source>
        <dbReference type="ARBA" id="ARBA00012438"/>
    </source>
</evidence>
<dbReference type="EC" id="2.7.13.3" evidence="2"/>
<evidence type="ECO:0000259" key="5">
    <source>
        <dbReference type="Pfam" id="PF00512"/>
    </source>
</evidence>
<name>A0AAD5GDL3_AMBAR</name>
<sequence>MSVLKKHVEDADLAKSQFLATVSHEIRTPMNGVLGKLFHNFLYGLMHKELFW</sequence>
<proteinExistence type="predicted"/>
<feature type="domain" description="Signal transduction histidine kinase dimerisation/phosphoacceptor" evidence="5">
    <location>
        <begin position="14"/>
        <end position="35"/>
    </location>
</feature>